<evidence type="ECO:0000256" key="6">
    <source>
        <dbReference type="PIRSR" id="PIRSR625705-1"/>
    </source>
</evidence>
<dbReference type="CDD" id="cd06563">
    <property type="entry name" value="GH20_chitobiase-like"/>
    <property type="match status" value="1"/>
</dbReference>
<dbReference type="AlphaFoldDB" id="A0A6P1P007"/>
<dbReference type="InterPro" id="IPR025705">
    <property type="entry name" value="Beta_hexosaminidase_sua/sub"/>
</dbReference>
<accession>A0A6P1P007</accession>
<dbReference type="SUPFAM" id="SSF51445">
    <property type="entry name" value="(Trans)glycosidases"/>
    <property type="match status" value="1"/>
</dbReference>
<evidence type="ECO:0000313" key="9">
    <source>
        <dbReference type="EMBL" id="QHL87598.1"/>
    </source>
</evidence>
<evidence type="ECO:0000256" key="3">
    <source>
        <dbReference type="ARBA" id="ARBA00012663"/>
    </source>
</evidence>
<evidence type="ECO:0000259" key="8">
    <source>
        <dbReference type="Pfam" id="PF02838"/>
    </source>
</evidence>
<dbReference type="Gene3D" id="3.20.20.80">
    <property type="entry name" value="Glycosidases"/>
    <property type="match status" value="1"/>
</dbReference>
<name>A0A6P1P007_9BACT</name>
<comment type="similarity">
    <text evidence="2">Belongs to the glycosyl hydrolase 20 family.</text>
</comment>
<keyword evidence="5" id="KW-0326">Glycosidase</keyword>
<dbReference type="EMBL" id="CP047897">
    <property type="protein sequence ID" value="QHL87598.1"/>
    <property type="molecule type" value="Genomic_DNA"/>
</dbReference>
<dbReference type="Pfam" id="PF02838">
    <property type="entry name" value="Glyco_hydro_20b"/>
    <property type="match status" value="1"/>
</dbReference>
<dbReference type="InterPro" id="IPR015882">
    <property type="entry name" value="HEX_bac_N"/>
</dbReference>
<keyword evidence="10" id="KW-1185">Reference proteome</keyword>
<dbReference type="SUPFAM" id="SSF55545">
    <property type="entry name" value="beta-N-acetylhexosaminidase-like domain"/>
    <property type="match status" value="1"/>
</dbReference>
<feature type="domain" description="Beta-hexosaminidase bacterial type N-terminal" evidence="8">
    <location>
        <begin position="15"/>
        <end position="144"/>
    </location>
</feature>
<dbReference type="InterPro" id="IPR029018">
    <property type="entry name" value="Hex-like_dom2"/>
</dbReference>
<evidence type="ECO:0000256" key="4">
    <source>
        <dbReference type="ARBA" id="ARBA00022801"/>
    </source>
</evidence>
<feature type="domain" description="Glycoside hydrolase family 20 catalytic" evidence="7">
    <location>
        <begin position="148"/>
        <end position="470"/>
    </location>
</feature>
<proteinExistence type="inferred from homology"/>
<dbReference type="KEGG" id="nib:GU926_09160"/>
<dbReference type="InterPro" id="IPR017853">
    <property type="entry name" value="GH"/>
</dbReference>
<evidence type="ECO:0000313" key="10">
    <source>
        <dbReference type="Proteomes" id="UP000464214"/>
    </source>
</evidence>
<dbReference type="GO" id="GO:0030203">
    <property type="term" value="P:glycosaminoglycan metabolic process"/>
    <property type="evidence" value="ECO:0007669"/>
    <property type="project" value="TreeGrafter"/>
</dbReference>
<dbReference type="InterPro" id="IPR026876">
    <property type="entry name" value="Fn3_assoc_repeat"/>
</dbReference>
<dbReference type="GO" id="GO:0004563">
    <property type="term" value="F:beta-N-acetylhexosaminidase activity"/>
    <property type="evidence" value="ECO:0007669"/>
    <property type="project" value="UniProtKB-EC"/>
</dbReference>
<dbReference type="Gene3D" id="2.60.120.260">
    <property type="entry name" value="Galactose-binding domain-like"/>
    <property type="match status" value="1"/>
</dbReference>
<keyword evidence="4 9" id="KW-0378">Hydrolase</keyword>
<dbReference type="GO" id="GO:0016020">
    <property type="term" value="C:membrane"/>
    <property type="evidence" value="ECO:0007669"/>
    <property type="project" value="TreeGrafter"/>
</dbReference>
<dbReference type="Gene3D" id="3.30.379.10">
    <property type="entry name" value="Chitobiase/beta-hexosaminidase domain 2-like"/>
    <property type="match status" value="1"/>
</dbReference>
<dbReference type="Pfam" id="PF00728">
    <property type="entry name" value="Glyco_hydro_20"/>
    <property type="match status" value="1"/>
</dbReference>
<dbReference type="PRINTS" id="PR00738">
    <property type="entry name" value="GLHYDRLASE20"/>
</dbReference>
<organism evidence="9 10">
    <name type="scientific">Nibribacter ruber</name>
    <dbReference type="NCBI Taxonomy" id="2698458"/>
    <lineage>
        <taxon>Bacteria</taxon>
        <taxon>Pseudomonadati</taxon>
        <taxon>Bacteroidota</taxon>
        <taxon>Cytophagia</taxon>
        <taxon>Cytophagales</taxon>
        <taxon>Hymenobacteraceae</taxon>
        <taxon>Nibribacter</taxon>
    </lineage>
</organism>
<dbReference type="RefSeq" id="WP_160691148.1">
    <property type="nucleotide sequence ID" value="NZ_CP047897.1"/>
</dbReference>
<evidence type="ECO:0000256" key="1">
    <source>
        <dbReference type="ARBA" id="ARBA00001231"/>
    </source>
</evidence>
<evidence type="ECO:0000259" key="7">
    <source>
        <dbReference type="Pfam" id="PF00728"/>
    </source>
</evidence>
<protein>
    <recommendedName>
        <fullName evidence="3">beta-N-acetylhexosaminidase</fullName>
        <ecNumber evidence="3">3.2.1.52</ecNumber>
    </recommendedName>
</protein>
<dbReference type="GO" id="GO:0005975">
    <property type="term" value="P:carbohydrate metabolic process"/>
    <property type="evidence" value="ECO:0007669"/>
    <property type="project" value="InterPro"/>
</dbReference>
<dbReference type="PANTHER" id="PTHR22600">
    <property type="entry name" value="BETA-HEXOSAMINIDASE"/>
    <property type="match status" value="1"/>
</dbReference>
<dbReference type="Proteomes" id="UP000464214">
    <property type="component" value="Chromosome"/>
</dbReference>
<dbReference type="InterPro" id="IPR015883">
    <property type="entry name" value="Glyco_hydro_20_cat"/>
</dbReference>
<evidence type="ECO:0000256" key="2">
    <source>
        <dbReference type="ARBA" id="ARBA00006285"/>
    </source>
</evidence>
<dbReference type="PANTHER" id="PTHR22600:SF57">
    <property type="entry name" value="BETA-N-ACETYLHEXOSAMINIDASE"/>
    <property type="match status" value="1"/>
</dbReference>
<gene>
    <name evidence="9" type="ORF">GU926_09160</name>
</gene>
<comment type="catalytic activity">
    <reaction evidence="1">
        <text>Hydrolysis of terminal non-reducing N-acetyl-D-hexosamine residues in N-acetyl-beta-D-hexosaminides.</text>
        <dbReference type="EC" id="3.2.1.52"/>
    </reaction>
</comment>
<dbReference type="EC" id="3.2.1.52" evidence="3"/>
<feature type="active site" description="Proton donor" evidence="6">
    <location>
        <position position="313"/>
    </location>
</feature>
<reference evidence="9 10" key="1">
    <citation type="submission" date="2020-01" db="EMBL/GenBank/DDBJ databases">
        <authorList>
            <person name="Kim M."/>
        </authorList>
    </citation>
    <scope>NUCLEOTIDE SEQUENCE [LARGE SCALE GENOMIC DNA]</scope>
    <source>
        <strain evidence="9 10">BT10</strain>
    </source>
</reference>
<dbReference type="Pfam" id="PF13287">
    <property type="entry name" value="Fn3_assoc"/>
    <property type="match status" value="1"/>
</dbReference>
<sequence length="738" mass="80981">MQAKQEAVVRSSEGLIPMPQHLQQLPGTFTLSASTILEVKNNSPEERQVATFLSQSFKETVGSSLAVKTKGKPVEGAISLTIDSTLALGQEGYQLTIQPTGIVCSAKTQGGLFWAVQTLRQLVALQPVHGVSKKVLLPSLAITDEPAYAWRGLLLDVSRHFMSKEFIKRYLDLLSFYKLNILHLHLSDDQGWRLPIPGYSRLTQVGAWRKEEDGSTHGGFYMATEVQELVAYAQSRNITIIPEIDVPGHVQAALAAYPELSCTGGPFQVSNKAGVHSDILCAGNEQTYTFLTSVFQEVARLFPGQYVHVGGDEAPKTRWRSCPKCQERMKAEGLPDEEALQAYFTRRVAAIVAPLGKKVIVWDEALKGGIASGTLVQSWHGAGAVREATRQHGQVIVSPRSSFYLDLNSGITPLEKVYNTPLVPTGLSVQQENLIKGAEAALWTETIPQEKVDAMVFPRLLAFSENLWRHQNKPTFDNFSNRLNAHYSVLEKQGVTYGFETWPVTVLPAYIPATGAFAVRLQAGLPSTELRYTLDNSLPSYASALYTGKAIGFTSSVTLKVTPFKNGKPYSEPVEAVFVKHKAVYKEPKLTHPFHGSYQGSGAMALTDGILGDADYRKGFWQGFEKQDLEAILDLGQEQTVTKVTTRFLQDANSWIFLPTRVEVWVAGSNQKYAKAGVLSHLVPLTLEKPVIQSFTQALDETPVRYVKVIAKNIGVCPPGHPGAGGSAFLMADEIIVH</sequence>
<evidence type="ECO:0000256" key="5">
    <source>
        <dbReference type="ARBA" id="ARBA00023295"/>
    </source>
</evidence>